<feature type="binding site" evidence="2">
    <location>
        <position position="70"/>
    </location>
    <ligand>
        <name>Fe cation</name>
        <dbReference type="ChEBI" id="CHEBI:24875"/>
        <note>catalytic</note>
    </ligand>
</feature>
<accession>A0A563E0P4</accession>
<dbReference type="GO" id="GO:0016702">
    <property type="term" value="F:oxidoreductase activity, acting on single donors with incorporation of molecular oxygen, incorporation of two atoms of oxygen"/>
    <property type="evidence" value="ECO:0007669"/>
    <property type="project" value="InterPro"/>
</dbReference>
<dbReference type="RefSeq" id="WP_146316928.1">
    <property type="nucleotide sequence ID" value="NZ_VCQV01000014.1"/>
</dbReference>
<dbReference type="InterPro" id="IPR010300">
    <property type="entry name" value="CDO_1"/>
</dbReference>
<keyword evidence="3" id="KW-0223">Dioxygenase</keyword>
<sequence length="151" mass="16338">MSTTPSVGIRSFTRDQLIRMAQLFAGDPDLTRLIDTTATERTRHELASTPHLEVWVMTWPPGVSTGWHDHGDVAGAYVVLSGAFRESAWSGGAVHSRELSAGDERSFAAGHLHDLANVGDGFGLTIHAYSPALTQMTPYEWVDGKPVPIAL</sequence>
<dbReference type="EMBL" id="VCQV01000014">
    <property type="protein sequence ID" value="TWP36086.1"/>
    <property type="molecule type" value="Genomic_DNA"/>
</dbReference>
<comment type="caution">
    <text evidence="3">The sequence shown here is derived from an EMBL/GenBank/DDBJ whole genome shotgun (WGS) entry which is preliminary data.</text>
</comment>
<dbReference type="Gene3D" id="2.60.120.10">
    <property type="entry name" value="Jelly Rolls"/>
    <property type="match status" value="1"/>
</dbReference>
<keyword evidence="2" id="KW-0479">Metal-binding</keyword>
<keyword evidence="4" id="KW-1185">Reference proteome</keyword>
<dbReference type="InterPro" id="IPR011051">
    <property type="entry name" value="RmlC_Cupin_sf"/>
</dbReference>
<gene>
    <name evidence="3" type="ORF">FGL98_11590</name>
</gene>
<dbReference type="AlphaFoldDB" id="A0A563E0P4"/>
<dbReference type="Proteomes" id="UP000320244">
    <property type="component" value="Unassembled WGS sequence"/>
</dbReference>
<comment type="similarity">
    <text evidence="1">Belongs to the cysteine dioxygenase family.</text>
</comment>
<evidence type="ECO:0000313" key="4">
    <source>
        <dbReference type="Proteomes" id="UP000320244"/>
    </source>
</evidence>
<evidence type="ECO:0000256" key="2">
    <source>
        <dbReference type="PIRSR" id="PIRSR610300-51"/>
    </source>
</evidence>
<dbReference type="OrthoDB" id="4217976at2"/>
<dbReference type="CDD" id="cd10548">
    <property type="entry name" value="cupin_CDO"/>
    <property type="match status" value="1"/>
</dbReference>
<dbReference type="InterPro" id="IPR014710">
    <property type="entry name" value="RmlC-like_jellyroll"/>
</dbReference>
<evidence type="ECO:0000256" key="1">
    <source>
        <dbReference type="ARBA" id="ARBA00006622"/>
    </source>
</evidence>
<dbReference type="Pfam" id="PF05995">
    <property type="entry name" value="CDO_I"/>
    <property type="match status" value="1"/>
</dbReference>
<reference evidence="3 4" key="1">
    <citation type="submission" date="2019-05" db="EMBL/GenBank/DDBJ databases">
        <authorList>
            <person name="Lee S.D."/>
        </authorList>
    </citation>
    <scope>NUCLEOTIDE SEQUENCE [LARGE SCALE GENOMIC DNA]</scope>
    <source>
        <strain evidence="3 4">C5-26</strain>
    </source>
</reference>
<feature type="binding site" evidence="2">
    <location>
        <position position="113"/>
    </location>
    <ligand>
        <name>Fe cation</name>
        <dbReference type="ChEBI" id="CHEBI:24875"/>
        <note>catalytic</note>
    </ligand>
</feature>
<keyword evidence="3" id="KW-0560">Oxidoreductase</keyword>
<keyword evidence="2" id="KW-0408">Iron</keyword>
<dbReference type="GO" id="GO:0005506">
    <property type="term" value="F:iron ion binding"/>
    <property type="evidence" value="ECO:0007669"/>
    <property type="project" value="InterPro"/>
</dbReference>
<feature type="binding site" evidence="2">
    <location>
        <position position="68"/>
    </location>
    <ligand>
        <name>Fe cation</name>
        <dbReference type="ChEBI" id="CHEBI:24875"/>
        <note>catalytic</note>
    </ligand>
</feature>
<reference evidence="3 4" key="2">
    <citation type="submission" date="2019-08" db="EMBL/GenBank/DDBJ databases">
        <title>Jejuicoccus antrihumi gen. nov., sp. nov., a new member of the family Dermacoccaceae isolated from a cave.</title>
        <authorList>
            <person name="Schumann P."/>
            <person name="Kim I.S."/>
        </authorList>
    </citation>
    <scope>NUCLEOTIDE SEQUENCE [LARGE SCALE GENOMIC DNA]</scope>
    <source>
        <strain evidence="3 4">C5-26</strain>
    </source>
</reference>
<proteinExistence type="inferred from homology"/>
<evidence type="ECO:0000313" key="3">
    <source>
        <dbReference type="EMBL" id="TWP36086.1"/>
    </source>
</evidence>
<organism evidence="3 4">
    <name type="scientific">Leekyejoonella antrihumi</name>
    <dbReference type="NCBI Taxonomy" id="1660198"/>
    <lineage>
        <taxon>Bacteria</taxon>
        <taxon>Bacillati</taxon>
        <taxon>Actinomycetota</taxon>
        <taxon>Actinomycetes</taxon>
        <taxon>Micrococcales</taxon>
        <taxon>Dermacoccaceae</taxon>
        <taxon>Leekyejoonella</taxon>
    </lineage>
</organism>
<dbReference type="SUPFAM" id="SSF51182">
    <property type="entry name" value="RmlC-like cupins"/>
    <property type="match status" value="1"/>
</dbReference>
<name>A0A563E0P4_9MICO</name>
<protein>
    <submittedName>
        <fullName evidence="3">Cysteine dioxygenase</fullName>
    </submittedName>
</protein>